<accession>A0A6I4W118</accession>
<evidence type="ECO:0008006" key="4">
    <source>
        <dbReference type="Google" id="ProtNLM"/>
    </source>
</evidence>
<sequence>MYYSILLVIHVISATLLGVYIVLPWQVKQLTSLSEERLAPYLSFLLSFTRTGHYSIIGLLFSGGLMITFFHTIPSMLWVIVSITLLLIIGAWIGILQAKLKKVLKSHDPVEQLQKENRSIFSLSFSAACFIIIAIVIMTNPTILS</sequence>
<name>A0A6I4W118_9BACL</name>
<keyword evidence="1" id="KW-0472">Membrane</keyword>
<proteinExistence type="predicted"/>
<evidence type="ECO:0000256" key="1">
    <source>
        <dbReference type="SAM" id="Phobius"/>
    </source>
</evidence>
<gene>
    <name evidence="2" type="ORF">GSM42_18555</name>
</gene>
<protein>
    <recommendedName>
        <fullName evidence="4">DUF2269 family protein</fullName>
    </recommendedName>
</protein>
<dbReference type="Proteomes" id="UP000430692">
    <property type="component" value="Unassembled WGS sequence"/>
</dbReference>
<feature type="transmembrane region" description="Helical" evidence="1">
    <location>
        <begin position="76"/>
        <end position="98"/>
    </location>
</feature>
<dbReference type="RefSeq" id="WP_160803037.1">
    <property type="nucleotide sequence ID" value="NZ_WUUL01000017.1"/>
</dbReference>
<reference evidence="2 3" key="1">
    <citation type="submission" date="2019-12" db="EMBL/GenBank/DDBJ databases">
        <title>Whole-genome analyses of novel actinobacteria.</title>
        <authorList>
            <person name="Sahin N."/>
            <person name="Saygin H."/>
        </authorList>
    </citation>
    <scope>NUCLEOTIDE SEQUENCE [LARGE SCALE GENOMIC DNA]</scope>
    <source>
        <strain evidence="2 3">KC615</strain>
    </source>
</reference>
<keyword evidence="1" id="KW-0812">Transmembrane</keyword>
<organism evidence="2 3">
    <name type="scientific">Shimazuella alba</name>
    <dbReference type="NCBI Taxonomy" id="2690964"/>
    <lineage>
        <taxon>Bacteria</taxon>
        <taxon>Bacillati</taxon>
        <taxon>Bacillota</taxon>
        <taxon>Bacilli</taxon>
        <taxon>Bacillales</taxon>
        <taxon>Thermoactinomycetaceae</taxon>
        <taxon>Shimazuella</taxon>
    </lineage>
</organism>
<keyword evidence="1" id="KW-1133">Transmembrane helix</keyword>
<feature type="transmembrane region" description="Helical" evidence="1">
    <location>
        <begin position="6"/>
        <end position="23"/>
    </location>
</feature>
<feature type="transmembrane region" description="Helical" evidence="1">
    <location>
        <begin position="119"/>
        <end position="139"/>
    </location>
</feature>
<dbReference type="EMBL" id="WUUL01000017">
    <property type="protein sequence ID" value="MXQ55686.1"/>
    <property type="molecule type" value="Genomic_DNA"/>
</dbReference>
<evidence type="ECO:0000313" key="2">
    <source>
        <dbReference type="EMBL" id="MXQ55686.1"/>
    </source>
</evidence>
<feature type="transmembrane region" description="Helical" evidence="1">
    <location>
        <begin position="44"/>
        <end position="70"/>
    </location>
</feature>
<dbReference type="AlphaFoldDB" id="A0A6I4W118"/>
<keyword evidence="3" id="KW-1185">Reference proteome</keyword>
<evidence type="ECO:0000313" key="3">
    <source>
        <dbReference type="Proteomes" id="UP000430692"/>
    </source>
</evidence>
<comment type="caution">
    <text evidence="2">The sequence shown here is derived from an EMBL/GenBank/DDBJ whole genome shotgun (WGS) entry which is preliminary data.</text>
</comment>